<dbReference type="Pfam" id="PF01890">
    <property type="entry name" value="CbiG_C"/>
    <property type="match status" value="1"/>
</dbReference>
<dbReference type="InterPro" id="IPR036518">
    <property type="entry name" value="CobE/GbiG_C_sf"/>
</dbReference>
<organism evidence="4 6">
    <name type="scientific">Candidatus Nitrosopelagicus brevis</name>
    <dbReference type="NCBI Taxonomy" id="1410606"/>
    <lineage>
        <taxon>Archaea</taxon>
        <taxon>Nitrososphaerota</taxon>
    </lineage>
</organism>
<dbReference type="AlphaFoldDB" id="A0A0A7V1W5"/>
<dbReference type="PANTHER" id="PTHR37477:SF1">
    <property type="entry name" value="COBALT-PRECORRIN-5A HYDROLASE"/>
    <property type="match status" value="1"/>
</dbReference>
<dbReference type="RefSeq" id="WP_048104332.1">
    <property type="nucleotide sequence ID" value="NZ_CP007026.1"/>
</dbReference>
<evidence type="ECO:0000313" key="6">
    <source>
        <dbReference type="Proteomes" id="UP000030944"/>
    </source>
</evidence>
<evidence type="ECO:0000259" key="2">
    <source>
        <dbReference type="Pfam" id="PF11760"/>
    </source>
</evidence>
<dbReference type="InterPro" id="IPR002750">
    <property type="entry name" value="CobE/GbiG_C"/>
</dbReference>
<feature type="domain" description="CobE/GbiG C-terminal" evidence="1">
    <location>
        <begin position="231"/>
        <end position="348"/>
    </location>
</feature>
<dbReference type="STRING" id="1410606.T478_0092"/>
<evidence type="ECO:0000313" key="4">
    <source>
        <dbReference type="EMBL" id="AJA92136.1"/>
    </source>
</evidence>
<dbReference type="GO" id="GO:0032259">
    <property type="term" value="P:methylation"/>
    <property type="evidence" value="ECO:0007669"/>
    <property type="project" value="UniProtKB-KW"/>
</dbReference>
<dbReference type="EMBL" id="CP007026">
    <property type="protein sequence ID" value="AJA92136.1"/>
    <property type="molecule type" value="Genomic_DNA"/>
</dbReference>
<dbReference type="InterPro" id="IPR021745">
    <property type="entry name" value="CbiG_mid"/>
</dbReference>
<reference evidence="5 7" key="3">
    <citation type="submission" date="2018-04" db="EMBL/GenBank/DDBJ databases">
        <title>Transcriptomics of ammonia oxidizing archaea.</title>
        <authorList>
            <person name="Carini P."/>
        </authorList>
    </citation>
    <scope>NUCLEOTIDE SEQUENCE [LARGE SCALE GENOMIC DNA]</scope>
    <source>
        <strain evidence="5 7">U25</strain>
    </source>
</reference>
<dbReference type="PANTHER" id="PTHR37477">
    <property type="entry name" value="COBALT-PRECORRIN-5A HYDROLASE"/>
    <property type="match status" value="1"/>
</dbReference>
<dbReference type="GeneID" id="24815993"/>
<dbReference type="Proteomes" id="UP000241022">
    <property type="component" value="Unassembled WGS sequence"/>
</dbReference>
<feature type="domain" description="Cobalamin synthesis G N-terminal" evidence="2">
    <location>
        <begin position="55"/>
        <end position="132"/>
    </location>
</feature>
<dbReference type="GO" id="GO:0008168">
    <property type="term" value="F:methyltransferase activity"/>
    <property type="evidence" value="ECO:0007669"/>
    <property type="project" value="UniProtKB-KW"/>
</dbReference>
<sequence>MKKIAVLAITKNGIEIGLKLKGYFSDFEIFAPIKFSDNNEKIQWYDESTTQKIVNLFKENDGIICLFSLGAVIRLLAPHIKDKKTDPAVIVIDDNANFVISVLSGHLGGANELSNEIAEKMGATSVITTAADVNKTIAVDLVGKEFGWKIHDDSNVTRISAFMVNKEQIGVFQNAGQKEWWKGKMPENITFFSNVLDLKNSDSKGYLIITNDEIKDEDVLKNSVVYRVPDLVIGIGLHWDTPKETILNGVNETLEKYGLKQNKIARFVSIKKDKDVIGLIELGKEMNIPVEYIDREELATISAPNPSKTVQAFEGTASVSEAAAIKSSQGELIVEKQKFPPNLTVAIARIIK</sequence>
<dbReference type="Pfam" id="PF11761">
    <property type="entry name" value="CbiG_mid"/>
    <property type="match status" value="1"/>
</dbReference>
<dbReference type="Gene3D" id="3.40.50.11220">
    <property type="match status" value="1"/>
</dbReference>
<dbReference type="InterPro" id="IPR038029">
    <property type="entry name" value="GbiG_N_sf"/>
</dbReference>
<dbReference type="Gene3D" id="3.30.420.180">
    <property type="entry name" value="CobE/GbiG C-terminal domain"/>
    <property type="match status" value="1"/>
</dbReference>
<accession>A0A0A7V1W5</accession>
<reference evidence="5" key="2">
    <citation type="submission" date="2016-05" db="EMBL/GenBank/DDBJ databases">
        <authorList>
            <person name="Lavstsen T."/>
            <person name="Jespersen J.S."/>
        </authorList>
    </citation>
    <scope>NUCLEOTIDE SEQUENCE [LARGE SCALE GENOMIC DNA]</scope>
    <source>
        <strain evidence="5">U25</strain>
    </source>
</reference>
<dbReference type="InterPro" id="IPR052553">
    <property type="entry name" value="CbiG_hydrolase"/>
</dbReference>
<dbReference type="Pfam" id="PF11760">
    <property type="entry name" value="CbiG_N"/>
    <property type="match status" value="1"/>
</dbReference>
<keyword evidence="5" id="KW-0489">Methyltransferase</keyword>
<dbReference type="InterPro" id="IPR021744">
    <property type="entry name" value="CbiG_N"/>
</dbReference>
<dbReference type="EMBL" id="LXWN01000002">
    <property type="protein sequence ID" value="PTL87361.1"/>
    <property type="molecule type" value="Genomic_DNA"/>
</dbReference>
<evidence type="ECO:0000259" key="1">
    <source>
        <dbReference type="Pfam" id="PF01890"/>
    </source>
</evidence>
<reference evidence="4 6" key="1">
    <citation type="journal article" date="2015" name="Proc. Natl. Acad. Sci. U.S.A.">
        <title>Genomic and proteomic characterization of "Candidatus Nitrosopelagicus brevis": An ammonia-oxidizing archaeon from the open ocean.</title>
        <authorList>
            <person name="Santoro A.E."/>
            <person name="Dupont C.L."/>
            <person name="Richter R.A."/>
            <person name="Craig M.T."/>
            <person name="Carini P."/>
            <person name="McIlvin M.R."/>
            <person name="Yang Y."/>
            <person name="Orsi W.D."/>
            <person name="Moran D.M."/>
            <person name="Saito M.A."/>
        </authorList>
    </citation>
    <scope>NUCLEOTIDE SEQUENCE [LARGE SCALE GENOMIC DNA]</scope>
    <source>
        <strain evidence="4">CN25</strain>
        <strain evidence="6">V2</strain>
    </source>
</reference>
<feature type="domain" description="Cobalamin biosynthesis central region" evidence="3">
    <location>
        <begin position="137"/>
        <end position="218"/>
    </location>
</feature>
<dbReference type="KEGG" id="nbv:T478_0092"/>
<name>A0A0A7V1W5_9ARCH</name>
<gene>
    <name evidence="5" type="ORF">A7X95_05535</name>
    <name evidence="4" type="ORF">T478_0092</name>
</gene>
<dbReference type="SUPFAM" id="SSF159664">
    <property type="entry name" value="CobE/GbiG C-terminal domain-like"/>
    <property type="match status" value="1"/>
</dbReference>
<evidence type="ECO:0000259" key="3">
    <source>
        <dbReference type="Pfam" id="PF11761"/>
    </source>
</evidence>
<dbReference type="OrthoDB" id="4722at2157"/>
<dbReference type="Proteomes" id="UP000030944">
    <property type="component" value="Chromosome"/>
</dbReference>
<proteinExistence type="predicted"/>
<keyword evidence="5" id="KW-0808">Transferase</keyword>
<evidence type="ECO:0000313" key="7">
    <source>
        <dbReference type="Proteomes" id="UP000241022"/>
    </source>
</evidence>
<keyword evidence="7" id="KW-1185">Reference proteome</keyword>
<dbReference type="GO" id="GO:0009236">
    <property type="term" value="P:cobalamin biosynthetic process"/>
    <property type="evidence" value="ECO:0007669"/>
    <property type="project" value="InterPro"/>
</dbReference>
<evidence type="ECO:0000313" key="5">
    <source>
        <dbReference type="EMBL" id="PTL87361.1"/>
    </source>
</evidence>
<dbReference type="SUPFAM" id="SSF159672">
    <property type="entry name" value="CbiG N-terminal domain-like"/>
    <property type="match status" value="1"/>
</dbReference>
<dbReference type="HOGENOM" id="CLU_028397_0_1_2"/>
<protein>
    <submittedName>
        <fullName evidence="4">Cobalamin biosynthesis protein</fullName>
    </submittedName>
    <submittedName>
        <fullName evidence="5">Precorrin-3B C(17)-methyltransferase</fullName>
    </submittedName>
</protein>